<feature type="non-terminal residue" evidence="1">
    <location>
        <position position="1"/>
    </location>
</feature>
<proteinExistence type="predicted"/>
<name>K1U2R8_9ZZZZ</name>
<evidence type="ECO:0000313" key="1">
    <source>
        <dbReference type="EMBL" id="EKC65811.1"/>
    </source>
</evidence>
<dbReference type="AlphaFoldDB" id="K1U2R8"/>
<reference evidence="1" key="1">
    <citation type="journal article" date="2013" name="Environ. Microbiol.">
        <title>Microbiota from the distal guts of lean and obese adolescents exhibit partial functional redundancy besides clear differences in community structure.</title>
        <authorList>
            <person name="Ferrer M."/>
            <person name="Ruiz A."/>
            <person name="Lanza F."/>
            <person name="Haange S.B."/>
            <person name="Oberbach A."/>
            <person name="Till H."/>
            <person name="Bargiela R."/>
            <person name="Campoy C."/>
            <person name="Segura M.T."/>
            <person name="Richter M."/>
            <person name="von Bergen M."/>
            <person name="Seifert J."/>
            <person name="Suarez A."/>
        </authorList>
    </citation>
    <scope>NUCLEOTIDE SEQUENCE</scope>
</reference>
<protein>
    <submittedName>
        <fullName evidence="1">Uncharacterized protein</fullName>
    </submittedName>
</protein>
<comment type="caution">
    <text evidence="1">The sequence shown here is derived from an EMBL/GenBank/DDBJ whole genome shotgun (WGS) entry which is preliminary data.</text>
</comment>
<accession>K1U2R8</accession>
<sequence>VREPYAWELGPAMGTWMTRDGSGMWAGAYARRTFGRFSVSAAAGYDARNKSAFGQVEAGMALWRR</sequence>
<dbReference type="EMBL" id="AJWY01006807">
    <property type="protein sequence ID" value="EKC65811.1"/>
    <property type="molecule type" value="Genomic_DNA"/>
</dbReference>
<gene>
    <name evidence="1" type="ORF">LEA_10128</name>
</gene>
<organism evidence="1">
    <name type="scientific">human gut metagenome</name>
    <dbReference type="NCBI Taxonomy" id="408170"/>
    <lineage>
        <taxon>unclassified sequences</taxon>
        <taxon>metagenomes</taxon>
        <taxon>organismal metagenomes</taxon>
    </lineage>
</organism>